<gene>
    <name evidence="2" type="ORF">HPB48_013434</name>
</gene>
<organism evidence="2 3">
    <name type="scientific">Haemaphysalis longicornis</name>
    <name type="common">Bush tick</name>
    <dbReference type="NCBI Taxonomy" id="44386"/>
    <lineage>
        <taxon>Eukaryota</taxon>
        <taxon>Metazoa</taxon>
        <taxon>Ecdysozoa</taxon>
        <taxon>Arthropoda</taxon>
        <taxon>Chelicerata</taxon>
        <taxon>Arachnida</taxon>
        <taxon>Acari</taxon>
        <taxon>Parasitiformes</taxon>
        <taxon>Ixodida</taxon>
        <taxon>Ixodoidea</taxon>
        <taxon>Ixodidae</taxon>
        <taxon>Haemaphysalinae</taxon>
        <taxon>Haemaphysalis</taxon>
    </lineage>
</organism>
<feature type="region of interest" description="Disordered" evidence="1">
    <location>
        <begin position="19"/>
        <end position="42"/>
    </location>
</feature>
<name>A0A9J6GVF5_HAELO</name>
<accession>A0A9J6GVF5</accession>
<feature type="compositionally biased region" description="Basic and acidic residues" evidence="1">
    <location>
        <begin position="19"/>
        <end position="39"/>
    </location>
</feature>
<dbReference type="Proteomes" id="UP000821853">
    <property type="component" value="Unassembled WGS sequence"/>
</dbReference>
<sequence length="105" mass="11587">MENPLYEVVLGNIPGIRADAHHIGKPEHPHEHVGRKEEPEGTTALIRERQGDVSAARGKEGKKPKVLIVPQINPLDISPKELRKLQRTDPVLGTCFTAVGWKTTS</sequence>
<protein>
    <submittedName>
        <fullName evidence="2">Uncharacterized protein</fullName>
    </submittedName>
</protein>
<keyword evidence="3" id="KW-1185">Reference proteome</keyword>
<dbReference type="EMBL" id="JABSTR010000009">
    <property type="protein sequence ID" value="KAH9378865.1"/>
    <property type="molecule type" value="Genomic_DNA"/>
</dbReference>
<comment type="caution">
    <text evidence="2">The sequence shown here is derived from an EMBL/GenBank/DDBJ whole genome shotgun (WGS) entry which is preliminary data.</text>
</comment>
<reference evidence="2 3" key="1">
    <citation type="journal article" date="2020" name="Cell">
        <title>Large-Scale Comparative Analyses of Tick Genomes Elucidate Their Genetic Diversity and Vector Capacities.</title>
        <authorList>
            <consortium name="Tick Genome and Microbiome Consortium (TIGMIC)"/>
            <person name="Jia N."/>
            <person name="Wang J."/>
            <person name="Shi W."/>
            <person name="Du L."/>
            <person name="Sun Y."/>
            <person name="Zhan W."/>
            <person name="Jiang J.F."/>
            <person name="Wang Q."/>
            <person name="Zhang B."/>
            <person name="Ji P."/>
            <person name="Bell-Sakyi L."/>
            <person name="Cui X.M."/>
            <person name="Yuan T.T."/>
            <person name="Jiang B.G."/>
            <person name="Yang W.F."/>
            <person name="Lam T.T."/>
            <person name="Chang Q.C."/>
            <person name="Ding S.J."/>
            <person name="Wang X.J."/>
            <person name="Zhu J.G."/>
            <person name="Ruan X.D."/>
            <person name="Zhao L."/>
            <person name="Wei J.T."/>
            <person name="Ye R.Z."/>
            <person name="Que T.C."/>
            <person name="Du C.H."/>
            <person name="Zhou Y.H."/>
            <person name="Cheng J.X."/>
            <person name="Dai P.F."/>
            <person name="Guo W.B."/>
            <person name="Han X.H."/>
            <person name="Huang E.J."/>
            <person name="Li L.F."/>
            <person name="Wei W."/>
            <person name="Gao Y.C."/>
            <person name="Liu J.Z."/>
            <person name="Shao H.Z."/>
            <person name="Wang X."/>
            <person name="Wang C.C."/>
            <person name="Yang T.C."/>
            <person name="Huo Q.B."/>
            <person name="Li W."/>
            <person name="Chen H.Y."/>
            <person name="Chen S.E."/>
            <person name="Zhou L.G."/>
            <person name="Ni X.B."/>
            <person name="Tian J.H."/>
            <person name="Sheng Y."/>
            <person name="Liu T."/>
            <person name="Pan Y.S."/>
            <person name="Xia L.Y."/>
            <person name="Li J."/>
            <person name="Zhao F."/>
            <person name="Cao W.C."/>
        </authorList>
    </citation>
    <scope>NUCLEOTIDE SEQUENCE [LARGE SCALE GENOMIC DNA]</scope>
    <source>
        <strain evidence="2">HaeL-2018</strain>
    </source>
</reference>
<dbReference type="AlphaFoldDB" id="A0A9J6GVF5"/>
<evidence type="ECO:0000313" key="3">
    <source>
        <dbReference type="Proteomes" id="UP000821853"/>
    </source>
</evidence>
<evidence type="ECO:0000256" key="1">
    <source>
        <dbReference type="SAM" id="MobiDB-lite"/>
    </source>
</evidence>
<evidence type="ECO:0000313" key="2">
    <source>
        <dbReference type="EMBL" id="KAH9378865.1"/>
    </source>
</evidence>
<proteinExistence type="predicted"/>
<dbReference type="VEuPathDB" id="VectorBase:HLOH_064067"/>